<name>A0A1Y6CZR4_9GAMM</name>
<evidence type="ECO:0000313" key="3">
    <source>
        <dbReference type="EMBL" id="SMF96178.1"/>
    </source>
</evidence>
<keyword evidence="1" id="KW-1133">Transmembrane helix</keyword>
<dbReference type="EMBL" id="FXAM01000001">
    <property type="protein sequence ID" value="SMF96178.1"/>
    <property type="molecule type" value="Genomic_DNA"/>
</dbReference>
<keyword evidence="1" id="KW-0812">Transmembrane</keyword>
<evidence type="ECO:0000313" key="4">
    <source>
        <dbReference type="Proteomes" id="UP000192923"/>
    </source>
</evidence>
<dbReference type="Proteomes" id="UP000192923">
    <property type="component" value="Unassembled WGS sequence"/>
</dbReference>
<dbReference type="STRING" id="1760988.SAMN02949497_3563"/>
<proteinExistence type="predicted"/>
<evidence type="ECO:0000256" key="1">
    <source>
        <dbReference type="SAM" id="Phobius"/>
    </source>
</evidence>
<evidence type="ECO:0000256" key="2">
    <source>
        <dbReference type="SAM" id="SignalP"/>
    </source>
</evidence>
<keyword evidence="4" id="KW-1185">Reference proteome</keyword>
<feature type="transmembrane region" description="Helical" evidence="1">
    <location>
        <begin position="154"/>
        <end position="172"/>
    </location>
</feature>
<sequence>MNKWAWQGLLALTLVWAPPPFPAAAATSPTPTVTPDNPSIPLVLNGITVMVFRSPFMGLSPSERAEGAKKRLQEFLQEYGYDEIGVGSTPQGPAVTIHEDIMFVVTPGDIRDIPGANLRATAEQAAEALRSLESQERMEAFKSKVTGFKVSTKWLLILVGVAGAMVGGLYFLKSRYLGGDPGSLECPRCGNESSVEYEEEPSSFRVIYKYHCRACDYRWFGS</sequence>
<reference evidence="3 4" key="1">
    <citation type="submission" date="2016-12" db="EMBL/GenBank/DDBJ databases">
        <authorList>
            <person name="Song W.-J."/>
            <person name="Kurnit D.M."/>
        </authorList>
    </citation>
    <scope>NUCLEOTIDE SEQUENCE [LARGE SCALE GENOMIC DNA]</scope>
    <source>
        <strain evidence="3 4">175</strain>
    </source>
</reference>
<dbReference type="RefSeq" id="WP_085215017.1">
    <property type="nucleotide sequence ID" value="NZ_FXAM01000001.1"/>
</dbReference>
<organism evidence="3 4">
    <name type="scientific">Methylomagnum ishizawai</name>
    <dbReference type="NCBI Taxonomy" id="1760988"/>
    <lineage>
        <taxon>Bacteria</taxon>
        <taxon>Pseudomonadati</taxon>
        <taxon>Pseudomonadota</taxon>
        <taxon>Gammaproteobacteria</taxon>
        <taxon>Methylococcales</taxon>
        <taxon>Methylococcaceae</taxon>
        <taxon>Methylomagnum</taxon>
    </lineage>
</organism>
<protein>
    <submittedName>
        <fullName evidence="3">Uncharacterized protein</fullName>
    </submittedName>
</protein>
<dbReference type="OrthoDB" id="9780668at2"/>
<accession>A0A1Y6CZR4</accession>
<gene>
    <name evidence="3" type="ORF">SAMN02949497_3563</name>
</gene>
<feature type="signal peptide" evidence="2">
    <location>
        <begin position="1"/>
        <end position="25"/>
    </location>
</feature>
<dbReference type="AlphaFoldDB" id="A0A1Y6CZR4"/>
<keyword evidence="2" id="KW-0732">Signal</keyword>
<feature type="chain" id="PRO_5013029030" evidence="2">
    <location>
        <begin position="26"/>
        <end position="222"/>
    </location>
</feature>
<keyword evidence="1" id="KW-0472">Membrane</keyword>